<evidence type="ECO:0000256" key="7">
    <source>
        <dbReference type="ARBA" id="ARBA00023033"/>
    </source>
</evidence>
<gene>
    <name evidence="10" type="ORF">K458DRAFT_411218</name>
</gene>
<dbReference type="InterPro" id="IPR050364">
    <property type="entry name" value="Cytochrome_P450_fung"/>
</dbReference>
<evidence type="ECO:0000313" key="11">
    <source>
        <dbReference type="Proteomes" id="UP000799291"/>
    </source>
</evidence>
<sequence>MLRPFDEEFLLHQRMEAPVLSPRASSCYTPIQDMESKVLLKNLLSANDYPAQYERFAASIVYALTYGFRIVTGEEWQIKTAHEVLENFTYAAQVGAWIVDALPILNHLPAPLAPWKKQAERWYQIEERLHLANLKDALERDGWNWSKDFKNSKEAQKLSDIEISYDLGILCDAGVETTAVTLQIFTLACIAYPGWIPKAQKELDSVADEDRLPTFEDIGKLPYIQAVIEENFRWRHLAPSGIPHATIQDDYYKGFLLPKGSTIIPLFLAMRQDAKLFDSPLEFRPERWLYKSQPSNWGYGRRVCPGRFIAKNSVAIAIARLLWAFNIKSKDGKRPVVDENMFSTGFVSVPKRFDVVFEPRSENRRRIIEQKLESADKDIVNLLQEVRRRQVAVGLVPRA</sequence>
<dbReference type="Gene3D" id="1.10.630.10">
    <property type="entry name" value="Cytochrome P450"/>
    <property type="match status" value="1"/>
</dbReference>
<dbReference type="GO" id="GO:0004497">
    <property type="term" value="F:monooxygenase activity"/>
    <property type="evidence" value="ECO:0007669"/>
    <property type="project" value="UniProtKB-KW"/>
</dbReference>
<dbReference type="Pfam" id="PF00067">
    <property type="entry name" value="p450"/>
    <property type="match status" value="1"/>
</dbReference>
<evidence type="ECO:0000256" key="8">
    <source>
        <dbReference type="PIRSR" id="PIRSR602401-1"/>
    </source>
</evidence>
<dbReference type="OrthoDB" id="1470350at2759"/>
<keyword evidence="7 9" id="KW-0503">Monooxygenase</keyword>
<dbReference type="GO" id="GO:0005506">
    <property type="term" value="F:iron ion binding"/>
    <property type="evidence" value="ECO:0007669"/>
    <property type="project" value="InterPro"/>
</dbReference>
<dbReference type="AlphaFoldDB" id="A0A6G1JMX2"/>
<dbReference type="Proteomes" id="UP000799291">
    <property type="component" value="Unassembled WGS sequence"/>
</dbReference>
<organism evidence="10 11">
    <name type="scientific">Lentithecium fluviatile CBS 122367</name>
    <dbReference type="NCBI Taxonomy" id="1168545"/>
    <lineage>
        <taxon>Eukaryota</taxon>
        <taxon>Fungi</taxon>
        <taxon>Dikarya</taxon>
        <taxon>Ascomycota</taxon>
        <taxon>Pezizomycotina</taxon>
        <taxon>Dothideomycetes</taxon>
        <taxon>Pleosporomycetidae</taxon>
        <taxon>Pleosporales</taxon>
        <taxon>Massarineae</taxon>
        <taxon>Lentitheciaceae</taxon>
        <taxon>Lentithecium</taxon>
    </lineage>
</organism>
<evidence type="ECO:0000256" key="9">
    <source>
        <dbReference type="RuleBase" id="RU000461"/>
    </source>
</evidence>
<evidence type="ECO:0000256" key="2">
    <source>
        <dbReference type="ARBA" id="ARBA00010617"/>
    </source>
</evidence>
<dbReference type="PANTHER" id="PTHR46300:SF1">
    <property type="entry name" value="P450, PUTATIVE (EUROFUNG)-RELATED"/>
    <property type="match status" value="1"/>
</dbReference>
<dbReference type="GO" id="GO:0020037">
    <property type="term" value="F:heme binding"/>
    <property type="evidence" value="ECO:0007669"/>
    <property type="project" value="InterPro"/>
</dbReference>
<keyword evidence="11" id="KW-1185">Reference proteome</keyword>
<comment type="similarity">
    <text evidence="2 9">Belongs to the cytochrome P450 family.</text>
</comment>
<evidence type="ECO:0000256" key="3">
    <source>
        <dbReference type="ARBA" id="ARBA00022617"/>
    </source>
</evidence>
<name>A0A6G1JMX2_9PLEO</name>
<keyword evidence="6 8" id="KW-0408">Iron</keyword>
<dbReference type="CDD" id="cd11065">
    <property type="entry name" value="CYP64-like"/>
    <property type="match status" value="1"/>
</dbReference>
<dbReference type="PANTHER" id="PTHR46300">
    <property type="entry name" value="P450, PUTATIVE (EUROFUNG)-RELATED-RELATED"/>
    <property type="match status" value="1"/>
</dbReference>
<reference evidence="10" key="1">
    <citation type="journal article" date="2020" name="Stud. Mycol.">
        <title>101 Dothideomycetes genomes: a test case for predicting lifestyles and emergence of pathogens.</title>
        <authorList>
            <person name="Haridas S."/>
            <person name="Albert R."/>
            <person name="Binder M."/>
            <person name="Bloem J."/>
            <person name="Labutti K."/>
            <person name="Salamov A."/>
            <person name="Andreopoulos B."/>
            <person name="Baker S."/>
            <person name="Barry K."/>
            <person name="Bills G."/>
            <person name="Bluhm B."/>
            <person name="Cannon C."/>
            <person name="Castanera R."/>
            <person name="Culley D."/>
            <person name="Daum C."/>
            <person name="Ezra D."/>
            <person name="Gonzalez J."/>
            <person name="Henrissat B."/>
            <person name="Kuo A."/>
            <person name="Liang C."/>
            <person name="Lipzen A."/>
            <person name="Lutzoni F."/>
            <person name="Magnuson J."/>
            <person name="Mondo S."/>
            <person name="Nolan M."/>
            <person name="Ohm R."/>
            <person name="Pangilinan J."/>
            <person name="Park H.-J."/>
            <person name="Ramirez L."/>
            <person name="Alfaro M."/>
            <person name="Sun H."/>
            <person name="Tritt A."/>
            <person name="Yoshinaga Y."/>
            <person name="Zwiers L.-H."/>
            <person name="Turgeon B."/>
            <person name="Goodwin S."/>
            <person name="Spatafora J."/>
            <person name="Crous P."/>
            <person name="Grigoriev I."/>
        </authorList>
    </citation>
    <scope>NUCLEOTIDE SEQUENCE</scope>
    <source>
        <strain evidence="10">CBS 122367</strain>
    </source>
</reference>
<dbReference type="InterPro" id="IPR036396">
    <property type="entry name" value="Cyt_P450_sf"/>
</dbReference>
<feature type="binding site" description="axial binding residue" evidence="8">
    <location>
        <position position="304"/>
    </location>
    <ligand>
        <name>heme</name>
        <dbReference type="ChEBI" id="CHEBI:30413"/>
    </ligand>
    <ligandPart>
        <name>Fe</name>
        <dbReference type="ChEBI" id="CHEBI:18248"/>
    </ligandPart>
</feature>
<dbReference type="InterPro" id="IPR002401">
    <property type="entry name" value="Cyt_P450_E_grp-I"/>
</dbReference>
<evidence type="ECO:0000256" key="5">
    <source>
        <dbReference type="ARBA" id="ARBA00023002"/>
    </source>
</evidence>
<protein>
    <submittedName>
        <fullName evidence="10">Cytochrome P450</fullName>
    </submittedName>
</protein>
<proteinExistence type="inferred from homology"/>
<evidence type="ECO:0000256" key="4">
    <source>
        <dbReference type="ARBA" id="ARBA00022723"/>
    </source>
</evidence>
<evidence type="ECO:0000256" key="1">
    <source>
        <dbReference type="ARBA" id="ARBA00001971"/>
    </source>
</evidence>
<evidence type="ECO:0000256" key="6">
    <source>
        <dbReference type="ARBA" id="ARBA00023004"/>
    </source>
</evidence>
<keyword evidence="3 8" id="KW-0349">Heme</keyword>
<accession>A0A6G1JMX2</accession>
<dbReference type="EMBL" id="MU005569">
    <property type="protein sequence ID" value="KAF2691499.1"/>
    <property type="molecule type" value="Genomic_DNA"/>
</dbReference>
<dbReference type="InterPro" id="IPR001128">
    <property type="entry name" value="Cyt_P450"/>
</dbReference>
<dbReference type="GO" id="GO:0016705">
    <property type="term" value="F:oxidoreductase activity, acting on paired donors, with incorporation or reduction of molecular oxygen"/>
    <property type="evidence" value="ECO:0007669"/>
    <property type="project" value="InterPro"/>
</dbReference>
<dbReference type="SUPFAM" id="SSF48264">
    <property type="entry name" value="Cytochrome P450"/>
    <property type="match status" value="1"/>
</dbReference>
<keyword evidence="4 8" id="KW-0479">Metal-binding</keyword>
<dbReference type="PRINTS" id="PR00463">
    <property type="entry name" value="EP450I"/>
</dbReference>
<dbReference type="InterPro" id="IPR017972">
    <property type="entry name" value="Cyt_P450_CS"/>
</dbReference>
<keyword evidence="5 9" id="KW-0560">Oxidoreductase</keyword>
<evidence type="ECO:0000313" key="10">
    <source>
        <dbReference type="EMBL" id="KAF2691499.1"/>
    </source>
</evidence>
<dbReference type="PROSITE" id="PS00086">
    <property type="entry name" value="CYTOCHROME_P450"/>
    <property type="match status" value="1"/>
</dbReference>
<comment type="cofactor">
    <cofactor evidence="1 8">
        <name>heme</name>
        <dbReference type="ChEBI" id="CHEBI:30413"/>
    </cofactor>
</comment>